<dbReference type="SUPFAM" id="SSF53383">
    <property type="entry name" value="PLP-dependent transferases"/>
    <property type="match status" value="1"/>
</dbReference>
<dbReference type="InterPro" id="IPR004838">
    <property type="entry name" value="NHTrfase_class1_PyrdxlP-BS"/>
</dbReference>
<evidence type="ECO:0000256" key="2">
    <source>
        <dbReference type="ARBA" id="ARBA00022576"/>
    </source>
</evidence>
<dbReference type="EC" id="2.6.1.-" evidence="5"/>
<evidence type="ECO:0000259" key="6">
    <source>
        <dbReference type="Pfam" id="PF00155"/>
    </source>
</evidence>
<dbReference type="Pfam" id="PF00155">
    <property type="entry name" value="Aminotran_1_2"/>
    <property type="match status" value="1"/>
</dbReference>
<dbReference type="Proteomes" id="UP000215199">
    <property type="component" value="Unassembled WGS sequence"/>
</dbReference>
<dbReference type="Gene3D" id="3.40.640.10">
    <property type="entry name" value="Type I PLP-dependent aspartate aminotransferase-like (Major domain)"/>
    <property type="match status" value="1"/>
</dbReference>
<dbReference type="OrthoDB" id="4759998at2"/>
<keyword evidence="2 5" id="KW-0032">Aminotransferase</keyword>
<keyword evidence="3 5" id="KW-0808">Transferase</keyword>
<evidence type="ECO:0000256" key="4">
    <source>
        <dbReference type="ARBA" id="ARBA00022898"/>
    </source>
</evidence>
<feature type="domain" description="Aminotransferase class I/classII large" evidence="6">
    <location>
        <begin position="16"/>
        <end position="92"/>
    </location>
</feature>
<proteinExistence type="inferred from homology"/>
<comment type="caution">
    <text evidence="7">The sequence shown here is derived from an EMBL/GenBank/DDBJ whole genome shotgun (WGS) entry which is preliminary data.</text>
</comment>
<dbReference type="PANTHER" id="PTHR42885:SF2">
    <property type="entry name" value="HISTIDINOL-PHOSPHATE AMINOTRANSFERASE"/>
    <property type="match status" value="1"/>
</dbReference>
<reference evidence="8" key="1">
    <citation type="submission" date="2017-07" db="EMBL/GenBank/DDBJ databases">
        <title>Comparative genome mining reveals phylogenetic distribution patterns of secondary metabolites in Amycolatopsis.</title>
        <authorList>
            <person name="Adamek M."/>
            <person name="Alanjary M."/>
            <person name="Sales-Ortells H."/>
            <person name="Goodfellow M."/>
            <person name="Bull A.T."/>
            <person name="Kalinowski J."/>
            <person name="Ziemert N."/>
        </authorList>
    </citation>
    <scope>NUCLEOTIDE SEQUENCE [LARGE SCALE GENOMIC DNA]</scope>
    <source>
        <strain evidence="8">H5</strain>
    </source>
</reference>
<keyword evidence="8" id="KW-1185">Reference proteome</keyword>
<protein>
    <recommendedName>
        <fullName evidence="5">Aminotransferase</fullName>
        <ecNumber evidence="5">2.6.1.-</ecNumber>
    </recommendedName>
</protein>
<evidence type="ECO:0000313" key="7">
    <source>
        <dbReference type="EMBL" id="OXM62805.1"/>
    </source>
</evidence>
<sequence length="122" mass="13076">MEQPRDQIGHPRQRPALVLFLDETYQEFSGAPSVLNGARPGRGLVVYRSFAKAFGLAGIRVGCLIAEAGLIAELAPARRFMPIDAVGLAAAAGVPARCWTRCRATIYRVKHCARPACRAGSA</sequence>
<dbReference type="EMBL" id="NMUL01000039">
    <property type="protein sequence ID" value="OXM62805.1"/>
    <property type="molecule type" value="Genomic_DNA"/>
</dbReference>
<dbReference type="GO" id="GO:0030170">
    <property type="term" value="F:pyridoxal phosphate binding"/>
    <property type="evidence" value="ECO:0007669"/>
    <property type="project" value="InterPro"/>
</dbReference>
<organism evidence="7 8">
    <name type="scientific">Amycolatopsis vastitatis</name>
    <dbReference type="NCBI Taxonomy" id="1905142"/>
    <lineage>
        <taxon>Bacteria</taxon>
        <taxon>Bacillati</taxon>
        <taxon>Actinomycetota</taxon>
        <taxon>Actinomycetes</taxon>
        <taxon>Pseudonocardiales</taxon>
        <taxon>Pseudonocardiaceae</taxon>
        <taxon>Amycolatopsis</taxon>
    </lineage>
</organism>
<dbReference type="PROSITE" id="PS00105">
    <property type="entry name" value="AA_TRANSFER_CLASS_1"/>
    <property type="match status" value="1"/>
</dbReference>
<evidence type="ECO:0000313" key="8">
    <source>
        <dbReference type="Proteomes" id="UP000215199"/>
    </source>
</evidence>
<dbReference type="PANTHER" id="PTHR42885">
    <property type="entry name" value="HISTIDINOL-PHOSPHATE AMINOTRANSFERASE-RELATED"/>
    <property type="match status" value="1"/>
</dbReference>
<name>A0A229SUR8_9PSEU</name>
<dbReference type="GO" id="GO:0008483">
    <property type="term" value="F:transaminase activity"/>
    <property type="evidence" value="ECO:0007669"/>
    <property type="project" value="UniProtKB-KW"/>
</dbReference>
<accession>A0A229SUR8</accession>
<dbReference type="InterPro" id="IPR004839">
    <property type="entry name" value="Aminotransferase_I/II_large"/>
</dbReference>
<dbReference type="InterPro" id="IPR015421">
    <property type="entry name" value="PyrdxlP-dep_Trfase_major"/>
</dbReference>
<evidence type="ECO:0000256" key="5">
    <source>
        <dbReference type="RuleBase" id="RU000481"/>
    </source>
</evidence>
<evidence type="ECO:0000256" key="3">
    <source>
        <dbReference type="ARBA" id="ARBA00022679"/>
    </source>
</evidence>
<keyword evidence="4" id="KW-0663">Pyridoxal phosphate</keyword>
<evidence type="ECO:0000256" key="1">
    <source>
        <dbReference type="ARBA" id="ARBA00001933"/>
    </source>
</evidence>
<dbReference type="AlphaFoldDB" id="A0A229SUR8"/>
<comment type="cofactor">
    <cofactor evidence="1 5">
        <name>pyridoxal 5'-phosphate</name>
        <dbReference type="ChEBI" id="CHEBI:597326"/>
    </cofactor>
</comment>
<comment type="similarity">
    <text evidence="5">Belongs to the class-I pyridoxal-phosphate-dependent aminotransferase family.</text>
</comment>
<gene>
    <name evidence="7" type="ORF">CF165_34120</name>
</gene>
<dbReference type="InterPro" id="IPR015424">
    <property type="entry name" value="PyrdxlP-dep_Trfase"/>
</dbReference>